<sequence>MSVLLCRGEARTGECRLLRGAVPGQRGASAAVTGDEHRGKQRKLIFLLVLLLPIYFPLPPCRPSTITEQQMEVHTRI</sequence>
<reference evidence="2" key="1">
    <citation type="submission" date="2020-03" db="EMBL/GenBank/DDBJ databases">
        <authorList>
            <person name="Weist P."/>
        </authorList>
    </citation>
    <scope>NUCLEOTIDE SEQUENCE</scope>
</reference>
<organism evidence="2 3">
    <name type="scientific">Pleuronectes platessa</name>
    <name type="common">European plaice</name>
    <dbReference type="NCBI Taxonomy" id="8262"/>
    <lineage>
        <taxon>Eukaryota</taxon>
        <taxon>Metazoa</taxon>
        <taxon>Chordata</taxon>
        <taxon>Craniata</taxon>
        <taxon>Vertebrata</taxon>
        <taxon>Euteleostomi</taxon>
        <taxon>Actinopterygii</taxon>
        <taxon>Neopterygii</taxon>
        <taxon>Teleostei</taxon>
        <taxon>Neoteleostei</taxon>
        <taxon>Acanthomorphata</taxon>
        <taxon>Carangaria</taxon>
        <taxon>Pleuronectiformes</taxon>
        <taxon>Pleuronectoidei</taxon>
        <taxon>Pleuronectidae</taxon>
        <taxon>Pleuronectes</taxon>
    </lineage>
</organism>
<comment type="caution">
    <text evidence="2">The sequence shown here is derived from an EMBL/GenBank/DDBJ whole genome shotgun (WGS) entry which is preliminary data.</text>
</comment>
<evidence type="ECO:0000256" key="1">
    <source>
        <dbReference type="SAM" id="Phobius"/>
    </source>
</evidence>
<keyword evidence="3" id="KW-1185">Reference proteome</keyword>
<gene>
    <name evidence="2" type="ORF">PLEPLA_LOCUS10390</name>
</gene>
<evidence type="ECO:0000313" key="2">
    <source>
        <dbReference type="EMBL" id="CAB1422474.1"/>
    </source>
</evidence>
<protein>
    <submittedName>
        <fullName evidence="2">Uncharacterized protein</fullName>
    </submittedName>
</protein>
<dbReference type="AlphaFoldDB" id="A0A9N7U2D3"/>
<accession>A0A9N7U2D3</accession>
<dbReference type="EMBL" id="CADEAL010000586">
    <property type="protein sequence ID" value="CAB1422474.1"/>
    <property type="molecule type" value="Genomic_DNA"/>
</dbReference>
<keyword evidence="1" id="KW-0812">Transmembrane</keyword>
<dbReference type="Proteomes" id="UP001153269">
    <property type="component" value="Unassembled WGS sequence"/>
</dbReference>
<evidence type="ECO:0000313" key="3">
    <source>
        <dbReference type="Proteomes" id="UP001153269"/>
    </source>
</evidence>
<proteinExistence type="predicted"/>
<name>A0A9N7U2D3_PLEPL</name>
<feature type="transmembrane region" description="Helical" evidence="1">
    <location>
        <begin position="44"/>
        <end position="60"/>
    </location>
</feature>
<keyword evidence="1" id="KW-1133">Transmembrane helix</keyword>
<keyword evidence="1" id="KW-0472">Membrane</keyword>